<keyword evidence="1" id="KW-0472">Membrane</keyword>
<organism evidence="2 3">
    <name type="scientific">Sinocyclocheilus grahami</name>
    <name type="common">Dianchi golden-line fish</name>
    <name type="synonym">Barbus grahami</name>
    <dbReference type="NCBI Taxonomy" id="75366"/>
    <lineage>
        <taxon>Eukaryota</taxon>
        <taxon>Metazoa</taxon>
        <taxon>Chordata</taxon>
        <taxon>Craniata</taxon>
        <taxon>Vertebrata</taxon>
        <taxon>Euteleostomi</taxon>
        <taxon>Actinopterygii</taxon>
        <taxon>Neopterygii</taxon>
        <taxon>Teleostei</taxon>
        <taxon>Ostariophysi</taxon>
        <taxon>Cypriniformes</taxon>
        <taxon>Cyprinidae</taxon>
        <taxon>Cyprininae</taxon>
        <taxon>Sinocyclocheilus</taxon>
    </lineage>
</organism>
<proteinExistence type="predicted"/>
<dbReference type="OMA" id="KWEHHHR"/>
<feature type="transmembrane region" description="Helical" evidence="1">
    <location>
        <begin position="525"/>
        <end position="551"/>
    </location>
</feature>
<feature type="transmembrane region" description="Helical" evidence="1">
    <location>
        <begin position="449"/>
        <end position="468"/>
    </location>
</feature>
<keyword evidence="3" id="KW-1185">Reference proteome</keyword>
<dbReference type="InterPro" id="IPR031390">
    <property type="entry name" value="OFCC1"/>
</dbReference>
<evidence type="ECO:0000313" key="3">
    <source>
        <dbReference type="Proteomes" id="UP000472262"/>
    </source>
</evidence>
<evidence type="ECO:0000313" key="2">
    <source>
        <dbReference type="Ensembl" id="ENSSGRP00000063532.1"/>
    </source>
</evidence>
<sequence length="686" mass="77991">IDEVCSDSSFQTIFKMSNLQLRHGGNEGAQNYFDHSLAAEGDPRRCMLSGVRGRDEVVLSMPFFLVIGHLSSLKWGERDHSYVSLQTRLGGHMLCWSRLQEHQWVGRTEPMEHQGRYFDIELNINLSLYMVRKPQQTALLRRPQHYRAFLVCDCSLQLFNGKFKTPLLCGRPNPSLNQFRKIERLLCTDLDNWLCNLYFQRISFLGTIFDSAQMKAVVTPERGLAIRRLATSFRIGTARPLKVFQRMLGLMAAASPVLQLGLLRMRPLQHWLKPRVPSHAWRHGRLQIRVSQACVSALTPWKNSRWMEQGMAMGMVHRRTVTTDAYNSGWGALCEGIPTFGHWSKTEKGFHINCLEMLHHSQLRSAAVCCGTDERTCLAIRLLPSLLDLSCHPRPHLSQISLTILLFSVMWFPHLHLHYCSQWLFLFGLGAHTVNLVYQGSLLSTLEEVLLVLLGPLTLNAATLLLLLIRWGCQLFIMAAAVWTVLDPLAVFAVDAILGHLSYSAEEPLADAAKLYWHLFRNEQLGTAGIILTLFLYSIHCILSFTFLCLLPQVQKLLDIYQQLHSAEGAFFVPHDMEAFNQERKVRCKVAVHVYIWTEEEPVVRLAPPLDMPITGCETSIHLSIYIQHLSGLCQHYRHFLKQPDGTIIEVGIFYVGSSQGFETELKSVKEKVLSPSPQAVSAFHS</sequence>
<dbReference type="AlphaFoldDB" id="A0A672PIJ3"/>
<protein>
    <submittedName>
        <fullName evidence="2">Uncharacterized protein</fullName>
    </submittedName>
</protein>
<evidence type="ECO:0000256" key="1">
    <source>
        <dbReference type="SAM" id="Phobius"/>
    </source>
</evidence>
<dbReference type="PANTHER" id="PTHR33862">
    <property type="entry name" value="OROFACIAL CLEFT 1 CANDIDATE GENE 1 PROTEIN"/>
    <property type="match status" value="1"/>
</dbReference>
<dbReference type="PANTHER" id="PTHR33862:SF3">
    <property type="entry name" value="OROFACIAL CLEFT 1 CANDIDATE GENE 1 PROTEIN"/>
    <property type="match status" value="1"/>
</dbReference>
<dbReference type="Ensembl" id="ENSSGRT00000067750.1">
    <property type="protein sequence ID" value="ENSSGRP00000063532.1"/>
    <property type="gene ID" value="ENSSGRG00000032819.1"/>
</dbReference>
<accession>A0A672PIJ3</accession>
<reference evidence="2" key="1">
    <citation type="submission" date="2025-08" db="UniProtKB">
        <authorList>
            <consortium name="Ensembl"/>
        </authorList>
    </citation>
    <scope>IDENTIFICATION</scope>
</reference>
<name>A0A672PIJ3_SINGR</name>
<dbReference type="Proteomes" id="UP000472262">
    <property type="component" value="Unassembled WGS sequence"/>
</dbReference>
<dbReference type="InParanoid" id="A0A672PIJ3"/>
<feature type="transmembrane region" description="Helical" evidence="1">
    <location>
        <begin position="475"/>
        <end position="498"/>
    </location>
</feature>
<reference evidence="2" key="2">
    <citation type="submission" date="2025-09" db="UniProtKB">
        <authorList>
            <consortium name="Ensembl"/>
        </authorList>
    </citation>
    <scope>IDENTIFICATION</scope>
</reference>
<keyword evidence="1" id="KW-0812">Transmembrane</keyword>
<keyword evidence="1" id="KW-1133">Transmembrane helix</keyword>